<protein>
    <submittedName>
        <fullName evidence="1">Os05g0135450 protein</fullName>
    </submittedName>
</protein>
<feature type="non-terminal residue" evidence="1">
    <location>
        <position position="1"/>
    </location>
</feature>
<dbReference type="AlphaFoldDB" id="A0A0P0WHM3"/>
<dbReference type="Gramene" id="Os05t0135450-00">
    <property type="protein sequence ID" value="Os05t0135450-00"/>
    <property type="gene ID" value="Os05g0135450"/>
</dbReference>
<reference evidence="1 2" key="3">
    <citation type="journal article" date="2013" name="Rice">
        <title>Improvement of the Oryza sativa Nipponbare reference genome using next generation sequence and optical map data.</title>
        <authorList>
            <person name="Kawahara Y."/>
            <person name="de la Bastide M."/>
            <person name="Hamilton J.P."/>
            <person name="Kanamori H."/>
            <person name="McCombie W.R."/>
            <person name="Ouyang S."/>
            <person name="Schwartz D.C."/>
            <person name="Tanaka T."/>
            <person name="Wu J."/>
            <person name="Zhou S."/>
            <person name="Childs K.L."/>
            <person name="Davidson R.M."/>
            <person name="Lin H."/>
            <person name="Quesada-Ocampo L."/>
            <person name="Vaillancourt B."/>
            <person name="Sakai H."/>
            <person name="Lee S.S."/>
            <person name="Kim J."/>
            <person name="Numa H."/>
            <person name="Itoh T."/>
            <person name="Buell C.R."/>
            <person name="Matsumoto T."/>
        </authorList>
    </citation>
    <scope>NUCLEOTIDE SEQUENCE [LARGE SCALE GENOMIC DNA]</scope>
    <source>
        <strain evidence="2">cv. Nipponbare</strain>
    </source>
</reference>
<accession>A0A0P0WHM3</accession>
<reference evidence="1 2" key="2">
    <citation type="journal article" date="2013" name="Plant Cell Physiol.">
        <title>Rice Annotation Project Database (RAP-DB): an integrative and interactive database for rice genomics.</title>
        <authorList>
            <person name="Sakai H."/>
            <person name="Lee S.S."/>
            <person name="Tanaka T."/>
            <person name="Numa H."/>
            <person name="Kim J."/>
            <person name="Kawahara Y."/>
            <person name="Wakimoto H."/>
            <person name="Yang C.C."/>
            <person name="Iwamoto M."/>
            <person name="Abe T."/>
            <person name="Yamada Y."/>
            <person name="Muto A."/>
            <person name="Inokuchi H."/>
            <person name="Ikemura T."/>
            <person name="Matsumoto T."/>
            <person name="Sasaki T."/>
            <person name="Itoh T."/>
        </authorList>
    </citation>
    <scope>NUCLEOTIDE SEQUENCE [LARGE SCALE GENOMIC DNA]</scope>
    <source>
        <strain evidence="2">cv. Nipponbare</strain>
    </source>
</reference>
<proteinExistence type="predicted"/>
<dbReference type="Proteomes" id="UP000059680">
    <property type="component" value="Chromosome 5"/>
</dbReference>
<gene>
    <name evidence="1" type="ordered locus">Os05g0135450</name>
    <name evidence="1" type="ORF">OSNPB_050135450</name>
</gene>
<sequence>HLHHGGGELDLEHLLDGGVELDDAGGPRAVEQRLVGVEHHPVLEHVLVVLVVKARRRHRVERHGGGVHLVVGRWRAPALELRRVRRVDGRVRPAGLAAEVVEAGGEGGAVGAADGVGAGEGDHVVGGEALALEAGDELGEAEGRGGDVVGEHLV</sequence>
<organism evidence="1 2">
    <name type="scientific">Oryza sativa subsp. japonica</name>
    <name type="common">Rice</name>
    <dbReference type="NCBI Taxonomy" id="39947"/>
    <lineage>
        <taxon>Eukaryota</taxon>
        <taxon>Viridiplantae</taxon>
        <taxon>Streptophyta</taxon>
        <taxon>Embryophyta</taxon>
        <taxon>Tracheophyta</taxon>
        <taxon>Spermatophyta</taxon>
        <taxon>Magnoliopsida</taxon>
        <taxon>Liliopsida</taxon>
        <taxon>Poales</taxon>
        <taxon>Poaceae</taxon>
        <taxon>BOP clade</taxon>
        <taxon>Oryzoideae</taxon>
        <taxon>Oryzeae</taxon>
        <taxon>Oryzinae</taxon>
        <taxon>Oryza</taxon>
        <taxon>Oryza sativa</taxon>
    </lineage>
</organism>
<reference evidence="2" key="1">
    <citation type="journal article" date="2005" name="Nature">
        <title>The map-based sequence of the rice genome.</title>
        <authorList>
            <consortium name="International rice genome sequencing project (IRGSP)"/>
            <person name="Matsumoto T."/>
            <person name="Wu J."/>
            <person name="Kanamori H."/>
            <person name="Katayose Y."/>
            <person name="Fujisawa M."/>
            <person name="Namiki N."/>
            <person name="Mizuno H."/>
            <person name="Yamamoto K."/>
            <person name="Antonio B.A."/>
            <person name="Baba T."/>
            <person name="Sakata K."/>
            <person name="Nagamura Y."/>
            <person name="Aoki H."/>
            <person name="Arikawa K."/>
            <person name="Arita K."/>
            <person name="Bito T."/>
            <person name="Chiden Y."/>
            <person name="Fujitsuka N."/>
            <person name="Fukunaka R."/>
            <person name="Hamada M."/>
            <person name="Harada C."/>
            <person name="Hayashi A."/>
            <person name="Hijishita S."/>
            <person name="Honda M."/>
            <person name="Hosokawa S."/>
            <person name="Ichikawa Y."/>
            <person name="Idonuma A."/>
            <person name="Iijima M."/>
            <person name="Ikeda M."/>
            <person name="Ikeno M."/>
            <person name="Ito K."/>
            <person name="Ito S."/>
            <person name="Ito T."/>
            <person name="Ito Y."/>
            <person name="Ito Y."/>
            <person name="Iwabuchi A."/>
            <person name="Kamiya K."/>
            <person name="Karasawa W."/>
            <person name="Kurita K."/>
            <person name="Katagiri S."/>
            <person name="Kikuta A."/>
            <person name="Kobayashi H."/>
            <person name="Kobayashi N."/>
            <person name="Machita K."/>
            <person name="Maehara T."/>
            <person name="Masukawa M."/>
            <person name="Mizubayashi T."/>
            <person name="Mukai Y."/>
            <person name="Nagasaki H."/>
            <person name="Nagata Y."/>
            <person name="Naito S."/>
            <person name="Nakashima M."/>
            <person name="Nakama Y."/>
            <person name="Nakamichi Y."/>
            <person name="Nakamura M."/>
            <person name="Meguro A."/>
            <person name="Negishi M."/>
            <person name="Ohta I."/>
            <person name="Ohta T."/>
            <person name="Okamoto M."/>
            <person name="Ono N."/>
            <person name="Saji S."/>
            <person name="Sakaguchi M."/>
            <person name="Sakai K."/>
            <person name="Shibata M."/>
            <person name="Shimokawa T."/>
            <person name="Song J."/>
            <person name="Takazaki Y."/>
            <person name="Terasawa K."/>
            <person name="Tsugane M."/>
            <person name="Tsuji K."/>
            <person name="Ueda S."/>
            <person name="Waki K."/>
            <person name="Yamagata H."/>
            <person name="Yamamoto M."/>
            <person name="Yamamoto S."/>
            <person name="Yamane H."/>
            <person name="Yoshiki S."/>
            <person name="Yoshihara R."/>
            <person name="Yukawa K."/>
            <person name="Zhong H."/>
            <person name="Yano M."/>
            <person name="Yuan Q."/>
            <person name="Ouyang S."/>
            <person name="Liu J."/>
            <person name="Jones K.M."/>
            <person name="Gansberger K."/>
            <person name="Moffat K."/>
            <person name="Hill J."/>
            <person name="Bera J."/>
            <person name="Fadrosh D."/>
            <person name="Jin S."/>
            <person name="Johri S."/>
            <person name="Kim M."/>
            <person name="Overton L."/>
            <person name="Reardon M."/>
            <person name="Tsitrin T."/>
            <person name="Vuong H."/>
            <person name="Weaver B."/>
            <person name="Ciecko A."/>
            <person name="Tallon L."/>
            <person name="Jackson J."/>
            <person name="Pai G."/>
            <person name="Aken S.V."/>
            <person name="Utterback T."/>
            <person name="Reidmuller S."/>
            <person name="Feldblyum T."/>
            <person name="Hsiao J."/>
            <person name="Zismann V."/>
            <person name="Iobst S."/>
            <person name="de Vazeille A.R."/>
            <person name="Buell C.R."/>
            <person name="Ying K."/>
            <person name="Li Y."/>
            <person name="Lu T."/>
            <person name="Huang Y."/>
            <person name="Zhao Q."/>
            <person name="Feng Q."/>
            <person name="Zhang L."/>
            <person name="Zhu J."/>
            <person name="Weng Q."/>
            <person name="Mu J."/>
            <person name="Lu Y."/>
            <person name="Fan D."/>
            <person name="Liu Y."/>
            <person name="Guan J."/>
            <person name="Zhang Y."/>
            <person name="Yu S."/>
            <person name="Liu X."/>
            <person name="Zhang Y."/>
            <person name="Hong G."/>
            <person name="Han B."/>
            <person name="Choisne N."/>
            <person name="Demange N."/>
            <person name="Orjeda G."/>
            <person name="Samain S."/>
            <person name="Cattolico L."/>
            <person name="Pelletier E."/>
            <person name="Couloux A."/>
            <person name="Segurens B."/>
            <person name="Wincker P."/>
            <person name="D'Hont A."/>
            <person name="Scarpelli C."/>
            <person name="Weissenbach J."/>
            <person name="Salanoubat M."/>
            <person name="Quetier F."/>
            <person name="Yu Y."/>
            <person name="Kim H.R."/>
            <person name="Rambo T."/>
            <person name="Currie J."/>
            <person name="Collura K."/>
            <person name="Luo M."/>
            <person name="Yang T."/>
            <person name="Ammiraju J.S.S."/>
            <person name="Engler F."/>
            <person name="Soderlund C."/>
            <person name="Wing R.A."/>
            <person name="Palmer L.E."/>
            <person name="de la Bastide M."/>
            <person name="Spiegel L."/>
            <person name="Nascimento L."/>
            <person name="Zutavern T."/>
            <person name="O'Shaughnessy A."/>
            <person name="Dike S."/>
            <person name="Dedhia N."/>
            <person name="Preston R."/>
            <person name="Balija V."/>
            <person name="McCombie W.R."/>
            <person name="Chow T."/>
            <person name="Chen H."/>
            <person name="Chung M."/>
            <person name="Chen C."/>
            <person name="Shaw J."/>
            <person name="Wu H."/>
            <person name="Hsiao K."/>
            <person name="Chao Y."/>
            <person name="Chu M."/>
            <person name="Cheng C."/>
            <person name="Hour A."/>
            <person name="Lee P."/>
            <person name="Lin S."/>
            <person name="Lin Y."/>
            <person name="Liou J."/>
            <person name="Liu S."/>
            <person name="Hsing Y."/>
            <person name="Raghuvanshi S."/>
            <person name="Mohanty A."/>
            <person name="Bharti A.K."/>
            <person name="Gaur A."/>
            <person name="Gupta V."/>
            <person name="Kumar D."/>
            <person name="Ravi V."/>
            <person name="Vij S."/>
            <person name="Kapur A."/>
            <person name="Khurana P."/>
            <person name="Khurana P."/>
            <person name="Khurana J.P."/>
            <person name="Tyagi A.K."/>
            <person name="Gaikwad K."/>
            <person name="Singh A."/>
            <person name="Dalal V."/>
            <person name="Srivastava S."/>
            <person name="Dixit A."/>
            <person name="Pal A.K."/>
            <person name="Ghazi I.A."/>
            <person name="Yadav M."/>
            <person name="Pandit A."/>
            <person name="Bhargava A."/>
            <person name="Sureshbabu K."/>
            <person name="Batra K."/>
            <person name="Sharma T.R."/>
            <person name="Mohapatra T."/>
            <person name="Singh N.K."/>
            <person name="Messing J."/>
            <person name="Nelson A.B."/>
            <person name="Fuks G."/>
            <person name="Kavchok S."/>
            <person name="Keizer G."/>
            <person name="Linton E."/>
            <person name="Llaca V."/>
            <person name="Song R."/>
            <person name="Tanyolac B."/>
            <person name="Young S."/>
            <person name="Ho-Il K."/>
            <person name="Hahn J.H."/>
            <person name="Sangsakoo G."/>
            <person name="Vanavichit A."/>
            <person name="de Mattos Luiz.A.T."/>
            <person name="Zimmer P.D."/>
            <person name="Malone G."/>
            <person name="Dellagostin O."/>
            <person name="de Oliveira A.C."/>
            <person name="Bevan M."/>
            <person name="Bancroft I."/>
            <person name="Minx P."/>
            <person name="Cordum H."/>
            <person name="Wilson R."/>
            <person name="Cheng Z."/>
            <person name="Jin W."/>
            <person name="Jiang J."/>
            <person name="Leong S.A."/>
            <person name="Iwama H."/>
            <person name="Gojobori T."/>
            <person name="Itoh T."/>
            <person name="Niimura Y."/>
            <person name="Fujii Y."/>
            <person name="Habara T."/>
            <person name="Sakai H."/>
            <person name="Sato Y."/>
            <person name="Wilson G."/>
            <person name="Kumar K."/>
            <person name="McCouch S."/>
            <person name="Juretic N."/>
            <person name="Hoen D."/>
            <person name="Wright S."/>
            <person name="Bruskiewich R."/>
            <person name="Bureau T."/>
            <person name="Miyao A."/>
            <person name="Hirochika H."/>
            <person name="Nishikawa T."/>
            <person name="Kadowaki K."/>
            <person name="Sugiura M."/>
            <person name="Burr B."/>
            <person name="Sasaki T."/>
        </authorList>
    </citation>
    <scope>NUCLEOTIDE SEQUENCE [LARGE SCALE GENOMIC DNA]</scope>
    <source>
        <strain evidence="2">cv. Nipponbare</strain>
    </source>
</reference>
<dbReference type="EMBL" id="AP014961">
    <property type="protein sequence ID" value="BAS92148.1"/>
    <property type="molecule type" value="Genomic_DNA"/>
</dbReference>
<evidence type="ECO:0000313" key="1">
    <source>
        <dbReference type="EMBL" id="BAS92148.1"/>
    </source>
</evidence>
<feature type="non-terminal residue" evidence="1">
    <location>
        <position position="154"/>
    </location>
</feature>
<dbReference type="InParanoid" id="A0A0P0WHM3"/>
<name>A0A0P0WHM3_ORYSJ</name>
<evidence type="ECO:0000313" key="2">
    <source>
        <dbReference type="Proteomes" id="UP000059680"/>
    </source>
</evidence>
<keyword evidence="2" id="KW-1185">Reference proteome</keyword>
<dbReference type="PaxDb" id="39947-A0A0P0WHM3"/>